<sequence>MSLVASQPSFAHRGRLDVHTAQDGTHVHLYATLTPLSTDLTLRKDGDISTTDDDDDDDDGTFRWLVRNAHTGFTVGLERLRLGWISCQAKTPSKLNTSATSLLAQSGWERQPDGWSGRSAGGERWQLLTVDAANRSRVQLRFTAVEQPTLSAEGPLLVTPNSTQLALDASPRGACVALEARVCARYTNADGSAMVSKSTRLWKQLHTHLVTAPAAYRAPFLSLTLREHRRAGDDRAWMQAGMHERGYLMWAPRAGGVVTATLMPPHDRHCQTLWLRENGFGVSARPLVLGLGYGVQAVVVPRRWQLTTVVLATLAVALVAVGTLWYSRRFGGRLAEGSEETRRLLTPPRSTSRGYLFKRDN</sequence>
<accession>A0AAV9J1N9</accession>
<keyword evidence="1" id="KW-1133">Transmembrane helix</keyword>
<dbReference type="AlphaFoldDB" id="A0AAV9J1N9"/>
<evidence type="ECO:0000313" key="2">
    <source>
        <dbReference type="EMBL" id="KAK4538234.1"/>
    </source>
</evidence>
<gene>
    <name evidence="2" type="ORF">CDCA_CDCA16G4259</name>
</gene>
<proteinExistence type="predicted"/>
<feature type="transmembrane region" description="Helical" evidence="1">
    <location>
        <begin position="304"/>
        <end position="326"/>
    </location>
</feature>
<protein>
    <submittedName>
        <fullName evidence="2">Uncharacterized protein</fullName>
    </submittedName>
</protein>
<reference evidence="2 3" key="1">
    <citation type="submission" date="2022-07" db="EMBL/GenBank/DDBJ databases">
        <title>Genome-wide signatures of adaptation to extreme environments.</title>
        <authorList>
            <person name="Cho C.H."/>
            <person name="Yoon H.S."/>
        </authorList>
    </citation>
    <scope>NUCLEOTIDE SEQUENCE [LARGE SCALE GENOMIC DNA]</scope>
    <source>
        <strain evidence="2 3">DBV 063 E5</strain>
    </source>
</reference>
<dbReference type="Proteomes" id="UP001301350">
    <property type="component" value="Unassembled WGS sequence"/>
</dbReference>
<evidence type="ECO:0000256" key="1">
    <source>
        <dbReference type="SAM" id="Phobius"/>
    </source>
</evidence>
<dbReference type="EMBL" id="JANCYW010000016">
    <property type="protein sequence ID" value="KAK4538234.1"/>
    <property type="molecule type" value="Genomic_DNA"/>
</dbReference>
<comment type="caution">
    <text evidence="2">The sequence shown here is derived from an EMBL/GenBank/DDBJ whole genome shotgun (WGS) entry which is preliminary data.</text>
</comment>
<keyword evidence="3" id="KW-1185">Reference proteome</keyword>
<evidence type="ECO:0000313" key="3">
    <source>
        <dbReference type="Proteomes" id="UP001301350"/>
    </source>
</evidence>
<name>A0AAV9J1N9_CYACA</name>
<organism evidence="2 3">
    <name type="scientific">Cyanidium caldarium</name>
    <name type="common">Red alga</name>
    <dbReference type="NCBI Taxonomy" id="2771"/>
    <lineage>
        <taxon>Eukaryota</taxon>
        <taxon>Rhodophyta</taxon>
        <taxon>Bangiophyceae</taxon>
        <taxon>Cyanidiales</taxon>
        <taxon>Cyanidiaceae</taxon>
        <taxon>Cyanidium</taxon>
    </lineage>
</organism>
<keyword evidence="1" id="KW-0812">Transmembrane</keyword>
<keyword evidence="1" id="KW-0472">Membrane</keyword>